<evidence type="ECO:0000256" key="1">
    <source>
        <dbReference type="ARBA" id="ARBA00004123"/>
    </source>
</evidence>
<dbReference type="VEuPathDB" id="FungiDB:CTRG_02481"/>
<keyword evidence="2" id="KW-0479">Metal-binding</keyword>
<feature type="compositionally biased region" description="Basic residues" evidence="5">
    <location>
        <begin position="343"/>
        <end position="370"/>
    </location>
</feature>
<dbReference type="PROSITE" id="PS50048">
    <property type="entry name" value="ZN2_CY6_FUNGAL_2"/>
    <property type="match status" value="1"/>
</dbReference>
<dbReference type="GO" id="GO:0005634">
    <property type="term" value="C:nucleus"/>
    <property type="evidence" value="ECO:0007669"/>
    <property type="project" value="UniProtKB-SubCell"/>
</dbReference>
<dbReference type="AlphaFoldDB" id="C5M7V9"/>
<dbReference type="HOGENOM" id="CLU_284402_0_0_1"/>
<feature type="region of interest" description="Disordered" evidence="5">
    <location>
        <begin position="99"/>
        <end position="140"/>
    </location>
</feature>
<dbReference type="InterPro" id="IPR001138">
    <property type="entry name" value="Zn2Cys6_DnaBD"/>
</dbReference>
<dbReference type="Gene3D" id="4.10.240.10">
    <property type="entry name" value="Zn(2)-C6 fungal-type DNA-binding domain"/>
    <property type="match status" value="1"/>
</dbReference>
<dbReference type="PANTHER" id="PTHR46910:SF3">
    <property type="entry name" value="HALOTOLERANCE PROTEIN 9-RELATED"/>
    <property type="match status" value="1"/>
</dbReference>
<dbReference type="SUPFAM" id="SSF101447">
    <property type="entry name" value="Formin homology 2 domain (FH2 domain)"/>
    <property type="match status" value="1"/>
</dbReference>
<feature type="compositionally biased region" description="Low complexity" evidence="5">
    <location>
        <begin position="104"/>
        <end position="116"/>
    </location>
</feature>
<keyword evidence="3" id="KW-0238">DNA-binding</keyword>
<feature type="region of interest" description="Disordered" evidence="5">
    <location>
        <begin position="294"/>
        <end position="421"/>
    </location>
</feature>
<dbReference type="GO" id="GO:0000981">
    <property type="term" value="F:DNA-binding transcription factor activity, RNA polymerase II-specific"/>
    <property type="evidence" value="ECO:0007669"/>
    <property type="project" value="InterPro"/>
</dbReference>
<evidence type="ECO:0000259" key="6">
    <source>
        <dbReference type="PROSITE" id="PS50048"/>
    </source>
</evidence>
<dbReference type="OrthoDB" id="10067394at2759"/>
<keyword evidence="8" id="KW-1185">Reference proteome</keyword>
<dbReference type="SMART" id="SM00066">
    <property type="entry name" value="GAL4"/>
    <property type="match status" value="1"/>
</dbReference>
<dbReference type="InterPro" id="IPR036864">
    <property type="entry name" value="Zn2-C6_fun-type_DNA-bd_sf"/>
</dbReference>
<dbReference type="KEGG" id="ctp:CTRG_02481"/>
<dbReference type="GO" id="GO:0003677">
    <property type="term" value="F:DNA binding"/>
    <property type="evidence" value="ECO:0007669"/>
    <property type="project" value="UniProtKB-KW"/>
</dbReference>
<dbReference type="GeneID" id="8297599"/>
<feature type="compositionally biased region" description="Pro residues" evidence="5">
    <location>
        <begin position="300"/>
        <end position="337"/>
    </location>
</feature>
<comment type="subcellular location">
    <subcellularLocation>
        <location evidence="1">Nucleus</location>
    </subcellularLocation>
</comment>
<organism evidence="7 8">
    <name type="scientific">Candida tropicalis (strain ATCC MYA-3404 / T1)</name>
    <name type="common">Yeast</name>
    <dbReference type="NCBI Taxonomy" id="294747"/>
    <lineage>
        <taxon>Eukaryota</taxon>
        <taxon>Fungi</taxon>
        <taxon>Dikarya</taxon>
        <taxon>Ascomycota</taxon>
        <taxon>Saccharomycotina</taxon>
        <taxon>Pichiomycetes</taxon>
        <taxon>Debaryomycetaceae</taxon>
        <taxon>Candida/Lodderomyces clade</taxon>
        <taxon>Candida</taxon>
    </lineage>
</organism>
<dbReference type="EMBL" id="GG692397">
    <property type="protein sequence ID" value="EER33663.1"/>
    <property type="molecule type" value="Genomic_DNA"/>
</dbReference>
<evidence type="ECO:0000256" key="3">
    <source>
        <dbReference type="ARBA" id="ARBA00023125"/>
    </source>
</evidence>
<feature type="compositionally biased region" description="Polar residues" evidence="5">
    <location>
        <begin position="411"/>
        <end position="421"/>
    </location>
</feature>
<evidence type="ECO:0000313" key="7">
    <source>
        <dbReference type="EMBL" id="EER33663.1"/>
    </source>
</evidence>
<name>C5M7V9_CANTT</name>
<evidence type="ECO:0000313" key="8">
    <source>
        <dbReference type="Proteomes" id="UP000002037"/>
    </source>
</evidence>
<dbReference type="RefSeq" id="XP_002548184.1">
    <property type="nucleotide sequence ID" value="XM_002548138.1"/>
</dbReference>
<dbReference type="GO" id="GO:0008270">
    <property type="term" value="F:zinc ion binding"/>
    <property type="evidence" value="ECO:0007669"/>
    <property type="project" value="InterPro"/>
</dbReference>
<keyword evidence="4" id="KW-0539">Nucleus</keyword>
<proteinExistence type="predicted"/>
<evidence type="ECO:0000256" key="4">
    <source>
        <dbReference type="ARBA" id="ARBA00023242"/>
    </source>
</evidence>
<feature type="compositionally biased region" description="Low complexity" evidence="5">
    <location>
        <begin position="164"/>
        <end position="177"/>
    </location>
</feature>
<evidence type="ECO:0000256" key="5">
    <source>
        <dbReference type="SAM" id="MobiDB-lite"/>
    </source>
</evidence>
<protein>
    <recommendedName>
        <fullName evidence="6">Zn(2)-C6 fungal-type domain-containing protein</fullName>
    </recommendedName>
</protein>
<feature type="compositionally biased region" description="Low complexity" evidence="5">
    <location>
        <begin position="391"/>
        <end position="406"/>
    </location>
</feature>
<feature type="compositionally biased region" description="Polar residues" evidence="5">
    <location>
        <begin position="117"/>
        <end position="129"/>
    </location>
</feature>
<reference evidence="7 8" key="1">
    <citation type="journal article" date="2009" name="Nature">
        <title>Evolution of pathogenicity and sexual reproduction in eight Candida genomes.</title>
        <authorList>
            <person name="Butler G."/>
            <person name="Rasmussen M.D."/>
            <person name="Lin M.F."/>
            <person name="Santos M.A."/>
            <person name="Sakthikumar S."/>
            <person name="Munro C.A."/>
            <person name="Rheinbay E."/>
            <person name="Grabherr M."/>
            <person name="Forche A."/>
            <person name="Reedy J.L."/>
            <person name="Agrafioti I."/>
            <person name="Arnaud M.B."/>
            <person name="Bates S."/>
            <person name="Brown A.J."/>
            <person name="Brunke S."/>
            <person name="Costanzo M.C."/>
            <person name="Fitzpatrick D.A."/>
            <person name="de Groot P.W."/>
            <person name="Harris D."/>
            <person name="Hoyer L.L."/>
            <person name="Hube B."/>
            <person name="Klis F.M."/>
            <person name="Kodira C."/>
            <person name="Lennard N."/>
            <person name="Logue M.E."/>
            <person name="Martin R."/>
            <person name="Neiman A.M."/>
            <person name="Nikolaou E."/>
            <person name="Quail M.A."/>
            <person name="Quinn J."/>
            <person name="Santos M.C."/>
            <person name="Schmitzberger F.F."/>
            <person name="Sherlock G."/>
            <person name="Shah P."/>
            <person name="Silverstein K.A."/>
            <person name="Skrzypek M.S."/>
            <person name="Soll D."/>
            <person name="Staggs R."/>
            <person name="Stansfield I."/>
            <person name="Stumpf M.P."/>
            <person name="Sudbery P.E."/>
            <person name="Srikantha T."/>
            <person name="Zeng Q."/>
            <person name="Berman J."/>
            <person name="Berriman M."/>
            <person name="Heitman J."/>
            <person name="Gow N.A."/>
            <person name="Lorenz M.C."/>
            <person name="Birren B.W."/>
            <person name="Kellis M."/>
            <person name="Cuomo C.A."/>
        </authorList>
    </citation>
    <scope>NUCLEOTIDE SEQUENCE [LARGE SCALE GENOMIC DNA]</scope>
    <source>
        <strain evidence="8">ATCC MYA-3404 / T1</strain>
    </source>
</reference>
<dbReference type="Proteomes" id="UP000002037">
    <property type="component" value="Unassembled WGS sequence"/>
</dbReference>
<dbReference type="eggNOG" id="ENOG502S6GG">
    <property type="taxonomic scope" value="Eukaryota"/>
</dbReference>
<feature type="compositionally biased region" description="Pro residues" evidence="5">
    <location>
        <begin position="226"/>
        <end position="235"/>
    </location>
</feature>
<dbReference type="PANTHER" id="PTHR46910">
    <property type="entry name" value="TRANSCRIPTION FACTOR PDR1"/>
    <property type="match status" value="1"/>
</dbReference>
<sequence>MSTISNQSQPRRVARRACLSCREKKIKCDGEPMITVTGADGTNKIIPERTRTCSNCRFLDIECVFVQSNRGGKRKKRDPDSTDLDPDIKKSKSLHLNQYDHEQSQASPPAQQQQNNDVSSSAERLSSYISDGKIPKKLPSPVFSQATLDYQRSDPYKQNQFPRSVSSFSSLSGPSGTLLQLPNRAFSERSNSINYSGLPPFPPQHLGSSNSIGHLPSITQTSPHQQPHPPPPPKPHSGSNNSHHSPHLPHPPPPPTTSSHHSMEEPPRGPPPPLPPHLLHHYYGYPPPPPPPHMHHPPGFGFPPPPPPPGIAGGPHPPPPPGQPYHYGPPPQGPPPHMNHQYERHHSHHHHHHHQHLRNHSGSHRSHSKNHSTYDNESSRSRGPPSPSPPSNLSRSSSSSSLSNPNDVSMAGSSVKISNAPQKPIYMETPSVKLPPPPPNEKKLTLDAPFTDEQLAKYDLPPWEVLNKVFNYYYIYNHPGHQLFPGKSIFIKNLALVTDASIIHAIIATTCLIVSKTEPSLGLVGDELYWLNKMHKYWDNLNDMGILCCYKLMSKCTSIRFNVKKINDLNIKLWETVNNNQYVEIYKQKRFEFQESRTTPTFGTKRQNFEREMILKIIWSFYINNIILLRFHQGRPYYKLSSILDGFKFDYERDLYSNNILLPMGDTDYISLKLVNNRSNWSQLYEKNTVPSDSTSLILAAKSFEHSLSKLSNEDLKLKDLIQPEQSTIEFKKKIKNLYSKVLEDKKLVVINMSYWFSNIILCMGDILEFNYFLQDVMVFKMCKYDFNANNDSNDSNHNATNDPWATSGVGVLQNPLISSEISTSEGLTDKLQELSTEQWKCLLQIIKSIHEYVDFLKLVPSSEYEKDFLVVVGPTALDDYSNDAVQSTKTFRDVIDNSSDWWDTPELQSTVKQAWTKMPVYVLSFTAGILSLAYSLAVLTKYLKIHKSGSNELVVEFIEISLKKHIPEIKFETKEDELVLELFNQSSILSQLSTLCEFVKFKLNYSNEEIMTATTQRLNKLNQNLDDILVNKV</sequence>
<feature type="domain" description="Zn(2)-C6 fungal-type" evidence="6">
    <location>
        <begin position="17"/>
        <end position="65"/>
    </location>
</feature>
<feature type="region of interest" description="Disordered" evidence="5">
    <location>
        <begin position="155"/>
        <end position="177"/>
    </location>
</feature>
<gene>
    <name evidence="7" type="ORF">CTRG_02481</name>
</gene>
<feature type="compositionally biased region" description="Polar residues" evidence="5">
    <location>
        <begin position="206"/>
        <end position="221"/>
    </location>
</feature>
<evidence type="ECO:0000256" key="2">
    <source>
        <dbReference type="ARBA" id="ARBA00022723"/>
    </source>
</evidence>
<dbReference type="SUPFAM" id="SSF57701">
    <property type="entry name" value="Zn2/Cys6 DNA-binding domain"/>
    <property type="match status" value="1"/>
</dbReference>
<accession>C5M7V9</accession>
<dbReference type="CDD" id="cd00067">
    <property type="entry name" value="GAL4"/>
    <property type="match status" value="1"/>
</dbReference>
<feature type="region of interest" description="Disordered" evidence="5">
    <location>
        <begin position="195"/>
        <end position="279"/>
    </location>
</feature>
<dbReference type="InterPro" id="IPR050987">
    <property type="entry name" value="AtrR-like"/>
</dbReference>